<dbReference type="Proteomes" id="UP000735302">
    <property type="component" value="Unassembled WGS sequence"/>
</dbReference>
<dbReference type="EMBL" id="BLXT01002301">
    <property type="protein sequence ID" value="GFN92880.1"/>
    <property type="molecule type" value="Genomic_DNA"/>
</dbReference>
<evidence type="ECO:0000313" key="4">
    <source>
        <dbReference type="Proteomes" id="UP000735302"/>
    </source>
</evidence>
<protein>
    <recommendedName>
        <fullName evidence="5">Death domain-containing protein</fullName>
    </recommendedName>
</protein>
<evidence type="ECO:0000256" key="1">
    <source>
        <dbReference type="SAM" id="Coils"/>
    </source>
</evidence>
<feature type="region of interest" description="Disordered" evidence="2">
    <location>
        <begin position="1"/>
        <end position="106"/>
    </location>
</feature>
<feature type="compositionally biased region" description="Basic and acidic residues" evidence="2">
    <location>
        <begin position="71"/>
        <end position="86"/>
    </location>
</feature>
<proteinExistence type="predicted"/>
<feature type="compositionally biased region" description="Polar residues" evidence="2">
    <location>
        <begin position="39"/>
        <end position="52"/>
    </location>
</feature>
<reference evidence="3 4" key="1">
    <citation type="journal article" date="2021" name="Elife">
        <title>Chloroplast acquisition without the gene transfer in kleptoplastic sea slugs, Plakobranchus ocellatus.</title>
        <authorList>
            <person name="Maeda T."/>
            <person name="Takahashi S."/>
            <person name="Yoshida T."/>
            <person name="Shimamura S."/>
            <person name="Takaki Y."/>
            <person name="Nagai Y."/>
            <person name="Toyoda A."/>
            <person name="Suzuki Y."/>
            <person name="Arimoto A."/>
            <person name="Ishii H."/>
            <person name="Satoh N."/>
            <person name="Nishiyama T."/>
            <person name="Hasebe M."/>
            <person name="Maruyama T."/>
            <person name="Minagawa J."/>
            <person name="Obokata J."/>
            <person name="Shigenobu S."/>
        </authorList>
    </citation>
    <scope>NUCLEOTIDE SEQUENCE [LARGE SCALE GENOMIC DNA]</scope>
</reference>
<dbReference type="AlphaFoldDB" id="A0AAV3ZAB8"/>
<sequence length="656" mass="75935">MKHPSEKNKKTATKSNGDDYSEEGTFPDGSPAHSLHPNHIQNGSDSSVNNSPRGRKNRPEHTRRAYIAAADNRRTQSERRPSDKHGRLLGRRPMNPHVRSTRETANQVGHQVKAFKREHLGARSKFDFQACVKCLEDEILPGWGMSPTDDGRSQTGTEKTTGSDVLRDYEQFLKLTLRKETDESIMGSDEYIDLVSLAKRARDFEILVPDCRRRLQSCLDQHARPHLVSLKQMLAVSFPPSSQPLLHTDNEGKDAVLRTVDEYDTVSSEKAATVDQKLEDLSNTYKSYKQTLRPFAEFVRSGDSNTAQMKSCCTGLLEVCRGLENWAEQDDEYPETLMQEMDEKKGEKENLQQELKQAKLDKLEKKEKINRLRKKEAKAAQLYVQYRTSRDRLRDRLGELREKDIMLQERLHTRREELNILKESKAENPEMTPRSQALSESMNKLEASIEKLESERKITRNHIKRVESEVKQANDRAYENKVEMVTFRHQREETEKESKRQEAEIISLRERMARLDELCEKLILVRELKISPEAYRKGLRDMRRHEASKADGTQYLNDACLQAAPALGKKWRKLYFYLPFDPPRTVDKRQRDIILLDTLASRKDLTENEVATKSLEKWRTFHRHGGVLDLTLALRAIHKNGLARKIEDCYAAQLEK</sequence>
<comment type="caution">
    <text evidence="3">The sequence shown here is derived from an EMBL/GenBank/DDBJ whole genome shotgun (WGS) entry which is preliminary data.</text>
</comment>
<name>A0AAV3ZAB8_9GAST</name>
<evidence type="ECO:0000313" key="3">
    <source>
        <dbReference type="EMBL" id="GFN92880.1"/>
    </source>
</evidence>
<organism evidence="3 4">
    <name type="scientific">Plakobranchus ocellatus</name>
    <dbReference type="NCBI Taxonomy" id="259542"/>
    <lineage>
        <taxon>Eukaryota</taxon>
        <taxon>Metazoa</taxon>
        <taxon>Spiralia</taxon>
        <taxon>Lophotrochozoa</taxon>
        <taxon>Mollusca</taxon>
        <taxon>Gastropoda</taxon>
        <taxon>Heterobranchia</taxon>
        <taxon>Euthyneura</taxon>
        <taxon>Panpulmonata</taxon>
        <taxon>Sacoglossa</taxon>
        <taxon>Placobranchoidea</taxon>
        <taxon>Plakobranchidae</taxon>
        <taxon>Plakobranchus</taxon>
    </lineage>
</organism>
<keyword evidence="1" id="KW-0175">Coiled coil</keyword>
<evidence type="ECO:0008006" key="5">
    <source>
        <dbReference type="Google" id="ProtNLM"/>
    </source>
</evidence>
<feature type="coiled-coil region" evidence="1">
    <location>
        <begin position="435"/>
        <end position="518"/>
    </location>
</feature>
<gene>
    <name evidence="3" type="ORF">PoB_001938600</name>
</gene>
<evidence type="ECO:0000256" key="2">
    <source>
        <dbReference type="SAM" id="MobiDB-lite"/>
    </source>
</evidence>
<accession>A0AAV3ZAB8</accession>
<feature type="coiled-coil region" evidence="1">
    <location>
        <begin position="334"/>
        <end position="403"/>
    </location>
</feature>
<keyword evidence="4" id="KW-1185">Reference proteome</keyword>